<sequence>MSLPSTMKAVIIKEPYTLALEERPFPKLRAPTDVIIKVSTAGICGSDLHIYRGHQPGPYDFIIGHEAVGTIVQAGDDVKKWKVGDRVIVPFSTSCGKCYYCAKGYTSRCANGDLFGTAKADGMQAEYARVSHADGCLFAAPSDIPEKLMVLMADIVPTGYYVATNAKRLADEDRSDQLDKVGKKGGVAVVIGCGPVGLCAISSAVTMFDKVFATDIAEHRLEAAERHGAIALPADKVKAAILEATEGRGADAALEVVGHPSAIDTAVDLVRPYGVISSCGVHTHDVTVPGPALYGKNLRFQYGRCSVQTFIPGAIEILRTNKELFEHFIEHEIGFDEVVDVSQVFGISLTSSRTSSSRRTRSARRSFCSTRRSKVGSGWVCGMQCIVVWAMEPVLRE</sequence>
<evidence type="ECO:0000259" key="7">
    <source>
        <dbReference type="Pfam" id="PF08240"/>
    </source>
</evidence>
<proteinExistence type="inferred from homology"/>
<dbReference type="Gene3D" id="3.90.180.10">
    <property type="entry name" value="Medium-chain alcohol dehydrogenases, catalytic domain"/>
    <property type="match status" value="1"/>
</dbReference>
<dbReference type="InterPro" id="IPR011032">
    <property type="entry name" value="GroES-like_sf"/>
</dbReference>
<dbReference type="SUPFAM" id="SSF51735">
    <property type="entry name" value="NAD(P)-binding Rossmann-fold domains"/>
    <property type="match status" value="1"/>
</dbReference>
<dbReference type="GO" id="GO:0016491">
    <property type="term" value="F:oxidoreductase activity"/>
    <property type="evidence" value="ECO:0007669"/>
    <property type="project" value="UniProtKB-KW"/>
</dbReference>
<evidence type="ECO:0000256" key="4">
    <source>
        <dbReference type="ARBA" id="ARBA00023002"/>
    </source>
</evidence>
<evidence type="ECO:0000313" key="8">
    <source>
        <dbReference type="EMBL" id="TXT03846.1"/>
    </source>
</evidence>
<feature type="domain" description="Alcohol dehydrogenase-like N-terminal" evidence="7">
    <location>
        <begin position="31"/>
        <end position="134"/>
    </location>
</feature>
<dbReference type="AlphaFoldDB" id="A0A7D8ZFC6"/>
<reference evidence="8 9" key="1">
    <citation type="journal article" date="2019" name="PLoS Genet.">
        <title>Convergent evolution of linked mating-type loci in basidiomycete fungi.</title>
        <authorList>
            <person name="Sun S."/>
            <person name="Coelho M.A."/>
            <person name="Heitman J."/>
            <person name="Nowrousian M."/>
        </authorList>
    </citation>
    <scope>NUCLEOTIDE SEQUENCE [LARGE SCALE GENOMIC DNA]</scope>
    <source>
        <strain evidence="8 9">CBS 4282</strain>
    </source>
</reference>
<evidence type="ECO:0000259" key="6">
    <source>
        <dbReference type="Pfam" id="PF00107"/>
    </source>
</evidence>
<dbReference type="PANTHER" id="PTHR42813">
    <property type="entry name" value="ZINC-TYPE ALCOHOL DEHYDROGENASE-LIKE"/>
    <property type="match status" value="1"/>
</dbReference>
<name>A0A7D8ZFC6_VANHU</name>
<dbReference type="Pfam" id="PF08240">
    <property type="entry name" value="ADH_N"/>
    <property type="match status" value="1"/>
</dbReference>
<evidence type="ECO:0000313" key="9">
    <source>
        <dbReference type="Proteomes" id="UP000473826"/>
    </source>
</evidence>
<comment type="similarity">
    <text evidence="5">Belongs to the zinc-containing alcohol dehydrogenase family.</text>
</comment>
<evidence type="ECO:0000256" key="1">
    <source>
        <dbReference type="ARBA" id="ARBA00001947"/>
    </source>
</evidence>
<dbReference type="Pfam" id="PF00107">
    <property type="entry name" value="ADH_zinc_N"/>
    <property type="match status" value="1"/>
</dbReference>
<dbReference type="Proteomes" id="UP000473826">
    <property type="component" value="Unassembled WGS sequence"/>
</dbReference>
<dbReference type="InterPro" id="IPR036291">
    <property type="entry name" value="NAD(P)-bd_dom_sf"/>
</dbReference>
<dbReference type="GO" id="GO:0008270">
    <property type="term" value="F:zinc ion binding"/>
    <property type="evidence" value="ECO:0007669"/>
    <property type="project" value="InterPro"/>
</dbReference>
<keyword evidence="4" id="KW-0560">Oxidoreductase</keyword>
<evidence type="ECO:0000256" key="3">
    <source>
        <dbReference type="ARBA" id="ARBA00022833"/>
    </source>
</evidence>
<dbReference type="EMBL" id="QKWK01000019">
    <property type="protein sequence ID" value="TXT03846.1"/>
    <property type="molecule type" value="Genomic_DNA"/>
</dbReference>
<feature type="domain" description="Alcohol dehydrogenase-like C-terminal" evidence="6">
    <location>
        <begin position="195"/>
        <end position="301"/>
    </location>
</feature>
<gene>
    <name evidence="8" type="ORF">VHUM_04323</name>
</gene>
<evidence type="ECO:0008006" key="10">
    <source>
        <dbReference type="Google" id="ProtNLM"/>
    </source>
</evidence>
<dbReference type="PANTHER" id="PTHR42813:SF2">
    <property type="entry name" value="DEHYDROGENASE, ZINC-CONTAINING, PUTATIVE (AFU_ORTHOLOGUE AFUA_2G02810)-RELATED"/>
    <property type="match status" value="1"/>
</dbReference>
<dbReference type="InterPro" id="IPR013154">
    <property type="entry name" value="ADH-like_N"/>
</dbReference>
<comment type="cofactor">
    <cofactor evidence="1 5">
        <name>Zn(2+)</name>
        <dbReference type="ChEBI" id="CHEBI:29105"/>
    </cofactor>
</comment>
<dbReference type="PROSITE" id="PS00059">
    <property type="entry name" value="ADH_ZINC"/>
    <property type="match status" value="1"/>
</dbReference>
<dbReference type="OrthoDB" id="3941538at2759"/>
<accession>A0A7D8ZFC6</accession>
<keyword evidence="2 5" id="KW-0479">Metal-binding</keyword>
<protein>
    <recommendedName>
        <fullName evidence="10">Enoyl reductase (ER) domain-containing protein</fullName>
    </recommendedName>
</protein>
<keyword evidence="9" id="KW-1185">Reference proteome</keyword>
<keyword evidence="3 5" id="KW-0862">Zinc</keyword>
<dbReference type="SUPFAM" id="SSF50129">
    <property type="entry name" value="GroES-like"/>
    <property type="match status" value="1"/>
</dbReference>
<evidence type="ECO:0000256" key="5">
    <source>
        <dbReference type="RuleBase" id="RU361277"/>
    </source>
</evidence>
<organism evidence="8 9">
    <name type="scientific">Vanrija humicola</name>
    <name type="common">Yeast</name>
    <name type="synonym">Cryptococcus humicola</name>
    <dbReference type="NCBI Taxonomy" id="5417"/>
    <lineage>
        <taxon>Eukaryota</taxon>
        <taxon>Fungi</taxon>
        <taxon>Dikarya</taxon>
        <taxon>Basidiomycota</taxon>
        <taxon>Agaricomycotina</taxon>
        <taxon>Tremellomycetes</taxon>
        <taxon>Trichosporonales</taxon>
        <taxon>Trichosporonaceae</taxon>
        <taxon>Vanrija</taxon>
    </lineage>
</organism>
<comment type="caution">
    <text evidence="8">The sequence shown here is derived from an EMBL/GenBank/DDBJ whole genome shotgun (WGS) entry which is preliminary data.</text>
</comment>
<evidence type="ECO:0000256" key="2">
    <source>
        <dbReference type="ARBA" id="ARBA00022723"/>
    </source>
</evidence>
<dbReference type="Gene3D" id="3.40.50.720">
    <property type="entry name" value="NAD(P)-binding Rossmann-like Domain"/>
    <property type="match status" value="1"/>
</dbReference>
<dbReference type="InterPro" id="IPR002328">
    <property type="entry name" value="ADH_Zn_CS"/>
</dbReference>
<dbReference type="InterPro" id="IPR013149">
    <property type="entry name" value="ADH-like_C"/>
</dbReference>